<dbReference type="EMBL" id="QUAK01000187">
    <property type="protein sequence ID" value="RFU83723.1"/>
    <property type="molecule type" value="Genomic_DNA"/>
</dbReference>
<dbReference type="AlphaFoldDB" id="A0A372LZM7"/>
<reference evidence="2 3" key="1">
    <citation type="submission" date="2018-08" db="EMBL/GenBank/DDBJ databases">
        <title>Isolation, diversity and antifungal activity of Actinobacteria from wheat.</title>
        <authorList>
            <person name="Han C."/>
        </authorList>
    </citation>
    <scope>NUCLEOTIDE SEQUENCE [LARGE SCALE GENOMIC DNA]</scope>
    <source>
        <strain evidence="2 3">NEAU-YY421</strain>
    </source>
</reference>
<keyword evidence="3" id="KW-1185">Reference proteome</keyword>
<protein>
    <submittedName>
        <fullName evidence="2">Uncharacterized protein</fullName>
    </submittedName>
</protein>
<evidence type="ECO:0000313" key="3">
    <source>
        <dbReference type="Proteomes" id="UP000263094"/>
    </source>
</evidence>
<comment type="caution">
    <text evidence="2">The sequence shown here is derived from an EMBL/GenBank/DDBJ whole genome shotgun (WGS) entry which is preliminary data.</text>
</comment>
<sequence length="140" mass="14971">MPDGWEKTEPGKDIDAMAELRDGDDTVGRISVRRDFSTASTVKFAAADAARTYIFGSATDKAADVDLEGAPGDARRNDYPLRESPGGDKLAPKGAMVAGTDIIGTEEEKSFFLVRINYVEGELTPAQVDEIIDSVQVSDG</sequence>
<feature type="region of interest" description="Disordered" evidence="1">
    <location>
        <begin position="67"/>
        <end position="93"/>
    </location>
</feature>
<organism evidence="2 3">
    <name type="scientific">Streptomyces triticagri</name>
    <dbReference type="NCBI Taxonomy" id="2293568"/>
    <lineage>
        <taxon>Bacteria</taxon>
        <taxon>Bacillati</taxon>
        <taxon>Actinomycetota</taxon>
        <taxon>Actinomycetes</taxon>
        <taxon>Kitasatosporales</taxon>
        <taxon>Streptomycetaceae</taxon>
        <taxon>Streptomyces</taxon>
    </lineage>
</organism>
<proteinExistence type="predicted"/>
<gene>
    <name evidence="2" type="ORF">DY218_26310</name>
</gene>
<accession>A0A372LZM7</accession>
<evidence type="ECO:0000313" key="2">
    <source>
        <dbReference type="EMBL" id="RFU83723.1"/>
    </source>
</evidence>
<dbReference type="Proteomes" id="UP000263094">
    <property type="component" value="Unassembled WGS sequence"/>
</dbReference>
<evidence type="ECO:0000256" key="1">
    <source>
        <dbReference type="SAM" id="MobiDB-lite"/>
    </source>
</evidence>
<name>A0A372LZM7_9ACTN</name>